<keyword evidence="3" id="KW-1185">Reference proteome</keyword>
<keyword evidence="2" id="KW-0472">Membrane</keyword>
<sequence>MGGPRSALLIGVAAAGGRTPGDDAVLLRHPDGSLHLVWHGRRHLLRDTGRVLAALAATRQRAVPAAPALVDSFPAGADLAPLDLPGLGEPSARVSGAAVGDVFLVRNPGGNRQYAVALARGLAGITELQASLLLARTGQGEPEAMTLGRFAALPKLPDLAPTGPAAPPASPPRLATPDGGALCARVGDDGGVREVRLGAAVPDLSGSPRTAGAAARGGTLADHVLVEPGRGAVVESSAAPGATGGAVSVVTDLGRRYVLADAEVLGMLGYRDVRPLRLPAGLVGLVPAGSPLDPAAARAVAAPA</sequence>
<dbReference type="PANTHER" id="PTHR40765">
    <property type="entry name" value="ESX-2 SECRETION SYSTEM ATPASE ECCB2"/>
    <property type="match status" value="1"/>
</dbReference>
<gene>
    <name evidence="2" type="ORF">JD77_00086</name>
</gene>
<dbReference type="GO" id="GO:0005576">
    <property type="term" value="C:extracellular region"/>
    <property type="evidence" value="ECO:0007669"/>
    <property type="project" value="TreeGrafter"/>
</dbReference>
<accession>A0A562I284</accession>
<dbReference type="EMBL" id="VLKE01000001">
    <property type="protein sequence ID" value="TWH65151.1"/>
    <property type="molecule type" value="Genomic_DNA"/>
</dbReference>
<dbReference type="PANTHER" id="PTHR40765:SF2">
    <property type="entry name" value="ESX-2 SECRETION SYSTEM ATPASE ECCB2"/>
    <property type="match status" value="1"/>
</dbReference>
<evidence type="ECO:0000313" key="2">
    <source>
        <dbReference type="EMBL" id="TWH65151.1"/>
    </source>
</evidence>
<dbReference type="InterPro" id="IPR042485">
    <property type="entry name" value="T7SS_EccB_R3"/>
</dbReference>
<evidence type="ECO:0000313" key="3">
    <source>
        <dbReference type="Proteomes" id="UP000319825"/>
    </source>
</evidence>
<evidence type="ECO:0000256" key="1">
    <source>
        <dbReference type="SAM" id="MobiDB-lite"/>
    </source>
</evidence>
<proteinExistence type="predicted"/>
<dbReference type="Proteomes" id="UP000319825">
    <property type="component" value="Unassembled WGS sequence"/>
</dbReference>
<name>A0A562I284_MICOL</name>
<dbReference type="InterPro" id="IPR007795">
    <property type="entry name" value="T7SS_EccB"/>
</dbReference>
<keyword evidence="2" id="KW-0812">Transmembrane</keyword>
<feature type="region of interest" description="Disordered" evidence="1">
    <location>
        <begin position="158"/>
        <end position="177"/>
    </location>
</feature>
<comment type="caution">
    <text evidence="2">The sequence shown here is derived from an EMBL/GenBank/DDBJ whole genome shotgun (WGS) entry which is preliminary data.</text>
</comment>
<dbReference type="Gene3D" id="2.40.50.910">
    <property type="entry name" value="Type VII secretion system EccB, repeat 3 domain"/>
    <property type="match status" value="1"/>
</dbReference>
<dbReference type="AlphaFoldDB" id="A0A562I284"/>
<protein>
    <submittedName>
        <fullName evidence="2">Type VII secretion system ESX-1 transmembrane protein B</fullName>
    </submittedName>
</protein>
<dbReference type="Pfam" id="PF05108">
    <property type="entry name" value="T7SS_ESX1_EccB"/>
    <property type="match status" value="1"/>
</dbReference>
<reference evidence="2 3" key="1">
    <citation type="submission" date="2019-07" db="EMBL/GenBank/DDBJ databases">
        <title>R&amp;d 2014.</title>
        <authorList>
            <person name="Klenk H.-P."/>
        </authorList>
    </citation>
    <scope>NUCLEOTIDE SEQUENCE [LARGE SCALE GENOMIC DNA]</scope>
    <source>
        <strain evidence="2 3">DSM 43868</strain>
    </source>
</reference>
<organism evidence="2 3">
    <name type="scientific">Micromonospora olivasterospora</name>
    <dbReference type="NCBI Taxonomy" id="1880"/>
    <lineage>
        <taxon>Bacteria</taxon>
        <taxon>Bacillati</taxon>
        <taxon>Actinomycetota</taxon>
        <taxon>Actinomycetes</taxon>
        <taxon>Micromonosporales</taxon>
        <taxon>Micromonosporaceae</taxon>
        <taxon>Micromonospora</taxon>
    </lineage>
</organism>